<keyword evidence="1 6" id="KW-0963">Cytoplasm</keyword>
<dbReference type="PANTHER" id="PTHR31760">
    <property type="entry name" value="S-ADENOSYL-L-METHIONINE-DEPENDENT METHYLTRANSFERASES SUPERFAMILY PROTEIN"/>
    <property type="match status" value="1"/>
</dbReference>
<keyword evidence="4 6" id="KW-0808">Transferase</keyword>
<feature type="binding site" evidence="6">
    <location>
        <position position="86"/>
    </location>
    <ligand>
        <name>S-adenosyl-L-methionine</name>
        <dbReference type="ChEBI" id="CHEBI:59789"/>
    </ligand>
</feature>
<evidence type="ECO:0000313" key="8">
    <source>
        <dbReference type="Proteomes" id="UP000697330"/>
    </source>
</evidence>
<dbReference type="InterPro" id="IPR003682">
    <property type="entry name" value="rRNA_ssu_MeTfrase_G"/>
</dbReference>
<dbReference type="GO" id="GO:0005829">
    <property type="term" value="C:cytosol"/>
    <property type="evidence" value="ECO:0007669"/>
    <property type="project" value="TreeGrafter"/>
</dbReference>
<gene>
    <name evidence="6 7" type="primary">rsmG</name>
    <name evidence="7" type="ORF">K8U72_09230</name>
</gene>
<dbReference type="HAMAP" id="MF_00074">
    <property type="entry name" value="16SrRNA_methyltr_G"/>
    <property type="match status" value="1"/>
</dbReference>
<keyword evidence="3 6" id="KW-0489">Methyltransferase</keyword>
<dbReference type="PANTHER" id="PTHR31760:SF0">
    <property type="entry name" value="S-ADENOSYL-L-METHIONINE-DEPENDENT METHYLTRANSFERASES SUPERFAMILY PROTEIN"/>
    <property type="match status" value="1"/>
</dbReference>
<dbReference type="Gene3D" id="3.40.50.150">
    <property type="entry name" value="Vaccinia Virus protein VP39"/>
    <property type="match status" value="1"/>
</dbReference>
<comment type="caution">
    <text evidence="6">Lacks conserved residue(s) required for the propagation of feature annotation.</text>
</comment>
<dbReference type="GO" id="GO:0070043">
    <property type="term" value="F:rRNA (guanine-N7-)-methyltransferase activity"/>
    <property type="evidence" value="ECO:0007669"/>
    <property type="project" value="UniProtKB-UniRule"/>
</dbReference>
<evidence type="ECO:0000256" key="2">
    <source>
        <dbReference type="ARBA" id="ARBA00022552"/>
    </source>
</evidence>
<comment type="function">
    <text evidence="6">Specifically methylates the N7 position of a guanine in 16S rRNA.</text>
</comment>
<dbReference type="PIRSF" id="PIRSF003078">
    <property type="entry name" value="GidB"/>
    <property type="match status" value="1"/>
</dbReference>
<feature type="binding site" evidence="6">
    <location>
        <position position="152"/>
    </location>
    <ligand>
        <name>S-adenosyl-L-methionine</name>
        <dbReference type="ChEBI" id="CHEBI:59789"/>
    </ligand>
</feature>
<evidence type="ECO:0000256" key="4">
    <source>
        <dbReference type="ARBA" id="ARBA00022679"/>
    </source>
</evidence>
<evidence type="ECO:0000256" key="6">
    <source>
        <dbReference type="HAMAP-Rule" id="MF_00074"/>
    </source>
</evidence>
<evidence type="ECO:0000313" key="7">
    <source>
        <dbReference type="EMBL" id="HJF45946.1"/>
    </source>
</evidence>
<dbReference type="SUPFAM" id="SSF53335">
    <property type="entry name" value="S-adenosyl-L-methionine-dependent methyltransferases"/>
    <property type="match status" value="1"/>
</dbReference>
<comment type="subcellular location">
    <subcellularLocation>
        <location evidence="6">Cytoplasm</location>
    </subcellularLocation>
</comment>
<protein>
    <recommendedName>
        <fullName evidence="6">Ribosomal RNA small subunit methyltransferase G</fullName>
        <ecNumber evidence="6">2.1.1.-</ecNumber>
    </recommendedName>
    <alternativeName>
        <fullName evidence="6">16S rRNA 7-methylguanosine methyltransferase</fullName>
        <shortName evidence="6">16S rRNA m7G methyltransferase</shortName>
    </alternativeName>
</protein>
<evidence type="ECO:0000256" key="3">
    <source>
        <dbReference type="ARBA" id="ARBA00022603"/>
    </source>
</evidence>
<name>A0A921GH73_9ACTN</name>
<dbReference type="InterPro" id="IPR029063">
    <property type="entry name" value="SAM-dependent_MTases_sf"/>
</dbReference>
<dbReference type="AlphaFoldDB" id="A0A921GH73"/>
<organism evidence="7 8">
    <name type="scientific">Thermophilibacter provencensis</name>
    <dbReference type="NCBI Taxonomy" id="1852386"/>
    <lineage>
        <taxon>Bacteria</taxon>
        <taxon>Bacillati</taxon>
        <taxon>Actinomycetota</taxon>
        <taxon>Coriobacteriia</taxon>
        <taxon>Coriobacteriales</taxon>
        <taxon>Atopobiaceae</taxon>
        <taxon>Thermophilibacter</taxon>
    </lineage>
</organism>
<comment type="similarity">
    <text evidence="6">Belongs to the methyltransferase superfamily. RNA methyltransferase RsmG family.</text>
</comment>
<dbReference type="RefSeq" id="WP_274959584.1">
    <property type="nucleotide sequence ID" value="NZ_DYWQ01000143.1"/>
</dbReference>
<evidence type="ECO:0000256" key="1">
    <source>
        <dbReference type="ARBA" id="ARBA00022490"/>
    </source>
</evidence>
<reference evidence="7" key="1">
    <citation type="journal article" date="2021" name="PeerJ">
        <title>Extensive microbial diversity within the chicken gut microbiome revealed by metagenomics and culture.</title>
        <authorList>
            <person name="Gilroy R."/>
            <person name="Ravi A."/>
            <person name="Getino M."/>
            <person name="Pursley I."/>
            <person name="Horton D.L."/>
            <person name="Alikhan N.F."/>
            <person name="Baker D."/>
            <person name="Gharbi K."/>
            <person name="Hall N."/>
            <person name="Watson M."/>
            <person name="Adriaenssens E.M."/>
            <person name="Foster-Nyarko E."/>
            <person name="Jarju S."/>
            <person name="Secka A."/>
            <person name="Antonio M."/>
            <person name="Oren A."/>
            <person name="Chaudhuri R.R."/>
            <person name="La Ragione R."/>
            <person name="Hildebrand F."/>
            <person name="Pallen M.J."/>
        </authorList>
    </citation>
    <scope>NUCLEOTIDE SEQUENCE</scope>
    <source>
        <strain evidence="7">CHK124-7917</strain>
    </source>
</reference>
<reference evidence="7" key="2">
    <citation type="submission" date="2021-09" db="EMBL/GenBank/DDBJ databases">
        <authorList>
            <person name="Gilroy R."/>
        </authorList>
    </citation>
    <scope>NUCLEOTIDE SEQUENCE</scope>
    <source>
        <strain evidence="7">CHK124-7917</strain>
    </source>
</reference>
<comment type="caution">
    <text evidence="7">The sequence shown here is derived from an EMBL/GenBank/DDBJ whole genome shotgun (WGS) entry which is preliminary data.</text>
</comment>
<dbReference type="EC" id="2.1.1.-" evidence="6"/>
<keyword evidence="5 6" id="KW-0949">S-adenosyl-L-methionine</keyword>
<feature type="binding site" evidence="6">
    <location>
        <begin position="136"/>
        <end position="137"/>
    </location>
    <ligand>
        <name>S-adenosyl-L-methionine</name>
        <dbReference type="ChEBI" id="CHEBI:59789"/>
    </ligand>
</feature>
<dbReference type="Pfam" id="PF02527">
    <property type="entry name" value="GidB"/>
    <property type="match status" value="1"/>
</dbReference>
<feature type="binding site" evidence="6">
    <location>
        <position position="91"/>
    </location>
    <ligand>
        <name>S-adenosyl-L-methionine</name>
        <dbReference type="ChEBI" id="CHEBI:59789"/>
    </ligand>
</feature>
<dbReference type="NCBIfam" id="TIGR00138">
    <property type="entry name" value="rsmG_gidB"/>
    <property type="match status" value="1"/>
</dbReference>
<accession>A0A921GH73</accession>
<dbReference type="EMBL" id="DYWQ01000143">
    <property type="protein sequence ID" value="HJF45946.1"/>
    <property type="molecule type" value="Genomic_DNA"/>
</dbReference>
<evidence type="ECO:0000256" key="5">
    <source>
        <dbReference type="ARBA" id="ARBA00022691"/>
    </source>
</evidence>
<proteinExistence type="inferred from homology"/>
<sequence>MNTDTSQTLEMQLLSELSSYGICCSSRQASLLIHHLHLVIEKNKVMNLTRITEPEDAITLHVVDSLLPLACHTSLLGSESRYVDIGTGAGFPGIPLGIMTDAQGTLIDSVGKKVSAVNEFIGHLCLSNIRARHIRAEDLARENELFDAVFARAVAQSNVLVEYAAPLLSNGGHCVLEKANISTDELDAAKRAARICGLSLVSRETFELPRSHGHREIIVFEKRSKPQIKLPRRTGEAKQSPLGI</sequence>
<keyword evidence="2 6" id="KW-0698">rRNA processing</keyword>
<dbReference type="Proteomes" id="UP000697330">
    <property type="component" value="Unassembled WGS sequence"/>
</dbReference>